<keyword evidence="2" id="KW-1185">Reference proteome</keyword>
<dbReference type="AlphaFoldDB" id="A0A835ZK54"/>
<protein>
    <submittedName>
        <fullName evidence="1">Uncharacterized protein</fullName>
    </submittedName>
</protein>
<dbReference type="EMBL" id="JAFCMP010000004">
    <property type="protein sequence ID" value="KAG5192590.1"/>
    <property type="molecule type" value="Genomic_DNA"/>
</dbReference>
<proteinExistence type="predicted"/>
<name>A0A835ZK54_9STRA</name>
<gene>
    <name evidence="1" type="ORF">JKP88DRAFT_250743</name>
</gene>
<evidence type="ECO:0000313" key="1">
    <source>
        <dbReference type="EMBL" id="KAG5192590.1"/>
    </source>
</evidence>
<organism evidence="1 2">
    <name type="scientific">Tribonema minus</name>
    <dbReference type="NCBI Taxonomy" id="303371"/>
    <lineage>
        <taxon>Eukaryota</taxon>
        <taxon>Sar</taxon>
        <taxon>Stramenopiles</taxon>
        <taxon>Ochrophyta</taxon>
        <taxon>PX clade</taxon>
        <taxon>Xanthophyceae</taxon>
        <taxon>Tribonematales</taxon>
        <taxon>Tribonemataceae</taxon>
        <taxon>Tribonema</taxon>
    </lineage>
</organism>
<dbReference type="Proteomes" id="UP000664859">
    <property type="component" value="Unassembled WGS sequence"/>
</dbReference>
<comment type="caution">
    <text evidence="1">The sequence shown here is derived from an EMBL/GenBank/DDBJ whole genome shotgun (WGS) entry which is preliminary data.</text>
</comment>
<accession>A0A835ZK54</accession>
<reference evidence="1" key="1">
    <citation type="submission" date="2021-02" db="EMBL/GenBank/DDBJ databases">
        <title>First Annotated Genome of the Yellow-green Alga Tribonema minus.</title>
        <authorList>
            <person name="Mahan K.M."/>
        </authorList>
    </citation>
    <scope>NUCLEOTIDE SEQUENCE</scope>
    <source>
        <strain evidence="1">UTEX B ZZ1240</strain>
    </source>
</reference>
<sequence>MRDLRSTGFEWERQFARNSTKSALAITTEERPKALQNARSAWLNGTHPARLHLLSQAPAPWSLLKQAGAGVIVVVRTIICFLGITTVEYSCLQQSLGAEVALSYVKKACKKKKAKTVSEDKIVTHTPKFLHLADIAKVTPKMNVQLVTAVSNTHIIKYCNSKDSRCQIGVSHKIPSAHGLQAFEAYSEDDESYRVCIVCIILHIALNGLPYVSTGMTLLQVPLDLCVMT</sequence>
<evidence type="ECO:0000313" key="2">
    <source>
        <dbReference type="Proteomes" id="UP000664859"/>
    </source>
</evidence>